<protein>
    <submittedName>
        <fullName evidence="1">Uncharacterized protein</fullName>
    </submittedName>
</protein>
<sequence length="172" mass="18848">MSMRSVGGLPAVWGQHASSGLLYSCQIVTGAPGPGPGSAAPAAPAGPRLVLVWDLQPQRVLVLGHSGNRKLDQRVDRSDVFDHDCGGDRPRSRVVWLPYGRLVLGEGLTEDLHDSLLAAGLVIDRIVKRVFRHQARRTFRTHLRGVRMGYFWEILCIALRGEAECLAVTEYA</sequence>
<accession>A0A0C9U612</accession>
<reference evidence="1 2" key="1">
    <citation type="submission" date="2014-06" db="EMBL/GenBank/DDBJ databases">
        <title>Evolutionary Origins and Diversification of the Mycorrhizal Mutualists.</title>
        <authorList>
            <consortium name="DOE Joint Genome Institute"/>
            <consortium name="Mycorrhizal Genomics Consortium"/>
            <person name="Kohler A."/>
            <person name="Kuo A."/>
            <person name="Nagy L.G."/>
            <person name="Floudas D."/>
            <person name="Copeland A."/>
            <person name="Barry K.W."/>
            <person name="Cichocki N."/>
            <person name="Veneault-Fourrey C."/>
            <person name="LaButti K."/>
            <person name="Lindquist E.A."/>
            <person name="Lipzen A."/>
            <person name="Lundell T."/>
            <person name="Morin E."/>
            <person name="Murat C."/>
            <person name="Riley R."/>
            <person name="Ohm R."/>
            <person name="Sun H."/>
            <person name="Tunlid A."/>
            <person name="Henrissat B."/>
            <person name="Grigoriev I.V."/>
            <person name="Hibbett D.S."/>
            <person name="Martin F."/>
        </authorList>
    </citation>
    <scope>NUCLEOTIDE SEQUENCE [LARGE SCALE GENOMIC DNA]</scope>
    <source>
        <strain evidence="1 2">SS14</strain>
    </source>
</reference>
<evidence type="ECO:0000313" key="2">
    <source>
        <dbReference type="Proteomes" id="UP000054279"/>
    </source>
</evidence>
<organism evidence="1 2">
    <name type="scientific">Sphaerobolus stellatus (strain SS14)</name>
    <dbReference type="NCBI Taxonomy" id="990650"/>
    <lineage>
        <taxon>Eukaryota</taxon>
        <taxon>Fungi</taxon>
        <taxon>Dikarya</taxon>
        <taxon>Basidiomycota</taxon>
        <taxon>Agaricomycotina</taxon>
        <taxon>Agaricomycetes</taxon>
        <taxon>Phallomycetidae</taxon>
        <taxon>Geastrales</taxon>
        <taxon>Sphaerobolaceae</taxon>
        <taxon>Sphaerobolus</taxon>
    </lineage>
</organism>
<proteinExistence type="predicted"/>
<keyword evidence="2" id="KW-1185">Reference proteome</keyword>
<name>A0A0C9U612_SPHS4</name>
<gene>
    <name evidence="1" type="ORF">M422DRAFT_274639</name>
</gene>
<dbReference type="HOGENOM" id="CLU_1556256_0_0_1"/>
<dbReference type="EMBL" id="KN837478">
    <property type="protein sequence ID" value="KIJ24552.1"/>
    <property type="molecule type" value="Genomic_DNA"/>
</dbReference>
<dbReference type="PROSITE" id="PS51257">
    <property type="entry name" value="PROKAR_LIPOPROTEIN"/>
    <property type="match status" value="1"/>
</dbReference>
<dbReference type="Proteomes" id="UP000054279">
    <property type="component" value="Unassembled WGS sequence"/>
</dbReference>
<evidence type="ECO:0000313" key="1">
    <source>
        <dbReference type="EMBL" id="KIJ24552.1"/>
    </source>
</evidence>
<dbReference type="AlphaFoldDB" id="A0A0C9U612"/>